<reference evidence="5 6" key="1">
    <citation type="journal article" date="2024" name="Nat. Commun.">
        <title>Phylogenomics reveals the evolutionary origins of lichenization in chlorophyte algae.</title>
        <authorList>
            <person name="Puginier C."/>
            <person name="Libourel C."/>
            <person name="Otte J."/>
            <person name="Skaloud P."/>
            <person name="Haon M."/>
            <person name="Grisel S."/>
            <person name="Petersen M."/>
            <person name="Berrin J.G."/>
            <person name="Delaux P.M."/>
            <person name="Dal Grande F."/>
            <person name="Keller J."/>
        </authorList>
    </citation>
    <scope>NUCLEOTIDE SEQUENCE [LARGE SCALE GENOMIC DNA]</scope>
    <source>
        <strain evidence="5 6">SAG 2043</strain>
    </source>
</reference>
<dbReference type="PROSITE" id="PS50235">
    <property type="entry name" value="USP_3"/>
    <property type="match status" value="1"/>
</dbReference>
<feature type="domain" description="USP" evidence="4">
    <location>
        <begin position="91"/>
        <end position="420"/>
    </location>
</feature>
<dbReference type="InterPro" id="IPR028889">
    <property type="entry name" value="USP"/>
</dbReference>
<evidence type="ECO:0000313" key="6">
    <source>
        <dbReference type="Proteomes" id="UP001489004"/>
    </source>
</evidence>
<dbReference type="PANTHER" id="PTHR22975">
    <property type="entry name" value="UBIQUITIN SPECIFIC PROTEINASE"/>
    <property type="match status" value="1"/>
</dbReference>
<dbReference type="EMBL" id="JALJOR010000011">
    <property type="protein sequence ID" value="KAK9808996.1"/>
    <property type="molecule type" value="Genomic_DNA"/>
</dbReference>
<gene>
    <name evidence="5" type="ORF">WJX72_007602</name>
</gene>
<evidence type="ECO:0000256" key="2">
    <source>
        <dbReference type="ARBA" id="ARBA00022801"/>
    </source>
</evidence>
<keyword evidence="1" id="KW-0833">Ubl conjugation pathway</keyword>
<keyword evidence="2" id="KW-0378">Hydrolase</keyword>
<dbReference type="InterPro" id="IPR038765">
    <property type="entry name" value="Papain-like_cys_pep_sf"/>
</dbReference>
<dbReference type="SUPFAM" id="SSF54001">
    <property type="entry name" value="Cysteine proteinases"/>
    <property type="match status" value="1"/>
</dbReference>
<dbReference type="Gene3D" id="3.90.70.10">
    <property type="entry name" value="Cysteine proteinases"/>
    <property type="match status" value="1"/>
</dbReference>
<dbReference type="Pfam" id="PF00443">
    <property type="entry name" value="UCH"/>
    <property type="match status" value="1"/>
</dbReference>
<dbReference type="AlphaFoldDB" id="A0AAW1PKE5"/>
<evidence type="ECO:0000313" key="5">
    <source>
        <dbReference type="EMBL" id="KAK9808996.1"/>
    </source>
</evidence>
<dbReference type="PANTHER" id="PTHR22975:SF9">
    <property type="entry name" value="ECHINUS SPLICE FORM 3"/>
    <property type="match status" value="1"/>
</dbReference>
<keyword evidence="6" id="KW-1185">Reference proteome</keyword>
<accession>A0AAW1PKE5</accession>
<comment type="caution">
    <text evidence="5">The sequence shown here is derived from an EMBL/GenBank/DDBJ whole genome shotgun (WGS) entry which is preliminary data.</text>
</comment>
<dbReference type="GO" id="GO:0016579">
    <property type="term" value="P:protein deubiquitination"/>
    <property type="evidence" value="ECO:0007669"/>
    <property type="project" value="InterPro"/>
</dbReference>
<organism evidence="5 6">
    <name type="scientific">[Myrmecia] bisecta</name>
    <dbReference type="NCBI Taxonomy" id="41462"/>
    <lineage>
        <taxon>Eukaryota</taxon>
        <taxon>Viridiplantae</taxon>
        <taxon>Chlorophyta</taxon>
        <taxon>core chlorophytes</taxon>
        <taxon>Trebouxiophyceae</taxon>
        <taxon>Trebouxiales</taxon>
        <taxon>Trebouxiaceae</taxon>
        <taxon>Myrmecia</taxon>
    </lineage>
</organism>
<dbReference type="Proteomes" id="UP001489004">
    <property type="component" value="Unassembled WGS sequence"/>
</dbReference>
<dbReference type="InterPro" id="IPR001394">
    <property type="entry name" value="Peptidase_C19_UCH"/>
</dbReference>
<dbReference type="InterPro" id="IPR052398">
    <property type="entry name" value="Ubiquitin_hydrolase_53/54"/>
</dbReference>
<protein>
    <recommendedName>
        <fullName evidence="4">USP domain-containing protein</fullName>
    </recommendedName>
</protein>
<proteinExistence type="predicted"/>
<sequence length="425" mass="44698">MPQLWSSSTSPQSASSGSLPWRPQATRGPTPEPPSLFTSPAFHGKSLGAWASQLTVKPASAADAAASEVEQQAIQAAIQASLAGGVAVELAGLENATGEYNCFLNAIIQCLWHIPSFREQLMRWDPDMAQENTVTSSLVALFGDLTQEAAKAKSAAAEGAGAKPGAAQKHAVAPTALREALADLTGCSFELGEMNDASEVLLVLYEALKGAQDSKGVPEEQQLVERSFGLHVTEAVCCGACDLRTQESAYTQYFYNTSVAALRQMKAAQPVGTSFGQLLHAVDATHRKSCDTDAGGCGAQHPVTHTLLNSPAVFTIQLAWESAHESALNISTSMAAVQEVLDIAAVYPGQQLEPHTYRLSSLACFYGAHYVAFVRGGGGGGAPWLMCDDASISVVGGWAQVLQRCGLGHIQPAVLFYTACQGDKE</sequence>
<name>A0AAW1PKE5_9CHLO</name>
<feature type="compositionally biased region" description="Low complexity" evidence="3">
    <location>
        <begin position="1"/>
        <end position="18"/>
    </location>
</feature>
<evidence type="ECO:0000256" key="3">
    <source>
        <dbReference type="SAM" id="MobiDB-lite"/>
    </source>
</evidence>
<dbReference type="GO" id="GO:0004843">
    <property type="term" value="F:cysteine-type deubiquitinase activity"/>
    <property type="evidence" value="ECO:0007669"/>
    <property type="project" value="InterPro"/>
</dbReference>
<evidence type="ECO:0000256" key="1">
    <source>
        <dbReference type="ARBA" id="ARBA00022786"/>
    </source>
</evidence>
<feature type="region of interest" description="Disordered" evidence="3">
    <location>
        <begin position="1"/>
        <end position="39"/>
    </location>
</feature>
<evidence type="ECO:0000259" key="4">
    <source>
        <dbReference type="PROSITE" id="PS50235"/>
    </source>
</evidence>